<dbReference type="InterPro" id="IPR052766">
    <property type="entry name" value="S41A_metabolite_peptidase"/>
</dbReference>
<feature type="domain" description="CPAF-like PDZ" evidence="3">
    <location>
        <begin position="118"/>
        <end position="234"/>
    </location>
</feature>
<dbReference type="Pfam" id="PF23658">
    <property type="entry name" value="PDZ_CPAF_rel"/>
    <property type="match status" value="1"/>
</dbReference>
<gene>
    <name evidence="4" type="ORF">CkaCkLH20_02388</name>
</gene>
<dbReference type="EMBL" id="JAATWM020000005">
    <property type="protein sequence ID" value="KAF9880434.1"/>
    <property type="molecule type" value="Genomic_DNA"/>
</dbReference>
<proteinExistence type="predicted"/>
<sequence>MCGQLIDAVNAGQRVFFAVEAYECLISVPFHAPMALRFIDYYNTTMQFHSTLNHLRSPPDGYQQPAFDLPKGLEDLKHDVQAGVFNNQYDFEAALQHLVYSMHDAHVDLHAGVLSAFSFASPFPLVTASLDGKETPKIYFADDVIKRRDNTNATAISAITHINGEPVIQYLTNFAALQAFGMVEPHADWNQLMDSPVQDILGGASSIFSGATTFYPGNSLNFTFEDASKPVEKTSWLAIYKNTDFTGPLTTGGDFYNFFVLGLLPSSYKDVPLPPSFGGTPIDDSPDAVNTTLPTDGTNTNNTQVQTSWEFDSYGAFPSNPDIAQLNLGLDGGVITGYFYNDISTGVISIPHFDQYGWDIGNFSQSLADFIHEAKTRNLTHIIVDIQKNYGGSTGIALLLFGELFPAIDPVVQSQRRSHELGNVLGSATTSIYQELANSTEEYEDITLALTADEWVITTRLNAETGRNFTSWEEYEGPRQQHGDDFSLVEKYDLKNPTFQAAAFDGWVFSSLLDENETAREANWDPENVVILTDGTCSSACAMFLELATTQAGARTVVVGGAPSPGPMQAASGSRGVRSYSNIDLDVDFSWVGDLDETAKARLPATRTDTGMYVIYAGLNLRDQLRADDLTMPLQFRYMAAECRLYFTLDNVYNMSALWHDVAHAAFQDSSLCVEGSTGYASRRGTKPSNPPPKSSAVAVPGPKPAATFTVDYDPLSNEGLPAGMDQFDLHQRWHAPTSKAGLLWESA</sequence>
<accession>A0A9P6IDG2</accession>
<dbReference type="InterPro" id="IPR029045">
    <property type="entry name" value="ClpP/crotonase-like_dom_sf"/>
</dbReference>
<dbReference type="GeneID" id="62158181"/>
<name>A0A9P6IDG2_9PEZI</name>
<protein>
    <submittedName>
        <fullName evidence="4">Peptidase S41 family protein</fullName>
    </submittedName>
</protein>
<dbReference type="PANTHER" id="PTHR37049">
    <property type="entry name" value="PEPTIDASE S41 FAMILY PROTEIN"/>
    <property type="match status" value="1"/>
</dbReference>
<dbReference type="Pfam" id="PF03572">
    <property type="entry name" value="Peptidase_S41"/>
    <property type="match status" value="1"/>
</dbReference>
<dbReference type="PANTHER" id="PTHR37049:SF5">
    <property type="entry name" value="TAIL SPECIFIC PROTEASE DOMAIN-CONTAINING PROTEIN"/>
    <property type="match status" value="1"/>
</dbReference>
<evidence type="ECO:0000259" key="2">
    <source>
        <dbReference type="Pfam" id="PF03572"/>
    </source>
</evidence>
<reference evidence="4" key="1">
    <citation type="submission" date="2020-03" db="EMBL/GenBank/DDBJ databases">
        <authorList>
            <person name="He L."/>
        </authorList>
    </citation>
    <scope>NUCLEOTIDE SEQUENCE</scope>
    <source>
        <strain evidence="4">CkLH20</strain>
    </source>
</reference>
<dbReference type="AlphaFoldDB" id="A0A9P6IDG2"/>
<comment type="caution">
    <text evidence="4">The sequence shown here is derived from an EMBL/GenBank/DDBJ whole genome shotgun (WGS) entry which is preliminary data.</text>
</comment>
<evidence type="ECO:0000259" key="3">
    <source>
        <dbReference type="Pfam" id="PF23658"/>
    </source>
</evidence>
<dbReference type="InterPro" id="IPR005151">
    <property type="entry name" value="Tail-specific_protease"/>
</dbReference>
<feature type="region of interest" description="Disordered" evidence="1">
    <location>
        <begin position="678"/>
        <end position="704"/>
    </location>
</feature>
<reference evidence="4" key="2">
    <citation type="submission" date="2020-11" db="EMBL/GenBank/DDBJ databases">
        <title>Whole genome sequencing of Colletotrichum sp.</title>
        <authorList>
            <person name="Li H."/>
        </authorList>
    </citation>
    <scope>NUCLEOTIDE SEQUENCE</scope>
    <source>
        <strain evidence="4">CkLH20</strain>
    </source>
</reference>
<evidence type="ECO:0000256" key="1">
    <source>
        <dbReference type="SAM" id="MobiDB-lite"/>
    </source>
</evidence>
<evidence type="ECO:0000313" key="4">
    <source>
        <dbReference type="EMBL" id="KAF9880434.1"/>
    </source>
</evidence>
<keyword evidence="5" id="KW-1185">Reference proteome</keyword>
<feature type="domain" description="Tail specific protease" evidence="2">
    <location>
        <begin position="345"/>
        <end position="561"/>
    </location>
</feature>
<organism evidence="4 5">
    <name type="scientific">Colletotrichum karsti</name>
    <dbReference type="NCBI Taxonomy" id="1095194"/>
    <lineage>
        <taxon>Eukaryota</taxon>
        <taxon>Fungi</taxon>
        <taxon>Dikarya</taxon>
        <taxon>Ascomycota</taxon>
        <taxon>Pezizomycotina</taxon>
        <taxon>Sordariomycetes</taxon>
        <taxon>Hypocreomycetidae</taxon>
        <taxon>Glomerellales</taxon>
        <taxon>Glomerellaceae</taxon>
        <taxon>Colletotrichum</taxon>
        <taxon>Colletotrichum boninense species complex</taxon>
    </lineage>
</organism>
<dbReference type="RefSeq" id="XP_038749895.1">
    <property type="nucleotide sequence ID" value="XM_038885107.1"/>
</dbReference>
<evidence type="ECO:0000313" key="5">
    <source>
        <dbReference type="Proteomes" id="UP000781932"/>
    </source>
</evidence>
<dbReference type="GO" id="GO:0008236">
    <property type="term" value="F:serine-type peptidase activity"/>
    <property type="evidence" value="ECO:0007669"/>
    <property type="project" value="InterPro"/>
</dbReference>
<dbReference type="SUPFAM" id="SSF52096">
    <property type="entry name" value="ClpP/crotonase"/>
    <property type="match status" value="1"/>
</dbReference>
<dbReference type="Gene3D" id="3.90.226.10">
    <property type="entry name" value="2-enoyl-CoA Hydratase, Chain A, domain 1"/>
    <property type="match status" value="1"/>
</dbReference>
<dbReference type="OrthoDB" id="27214at2759"/>
<dbReference type="InterPro" id="IPR056186">
    <property type="entry name" value="PDZ_CPAF-rel"/>
</dbReference>
<dbReference type="Proteomes" id="UP000781932">
    <property type="component" value="Unassembled WGS sequence"/>
</dbReference>
<dbReference type="GO" id="GO:0006508">
    <property type="term" value="P:proteolysis"/>
    <property type="evidence" value="ECO:0007669"/>
    <property type="project" value="InterPro"/>
</dbReference>